<organism evidence="1 2">
    <name type="scientific">Actinoplanes ianthinogenes</name>
    <dbReference type="NCBI Taxonomy" id="122358"/>
    <lineage>
        <taxon>Bacteria</taxon>
        <taxon>Bacillati</taxon>
        <taxon>Actinomycetota</taxon>
        <taxon>Actinomycetes</taxon>
        <taxon>Micromonosporales</taxon>
        <taxon>Micromonosporaceae</taxon>
        <taxon>Actinoplanes</taxon>
    </lineage>
</organism>
<evidence type="ECO:0000313" key="2">
    <source>
        <dbReference type="Proteomes" id="UP000676967"/>
    </source>
</evidence>
<dbReference type="InterPro" id="IPR027417">
    <property type="entry name" value="P-loop_NTPase"/>
</dbReference>
<dbReference type="InterPro" id="IPR048444">
    <property type="entry name" value="DNMK"/>
</dbReference>
<dbReference type="Proteomes" id="UP000676967">
    <property type="component" value="Chromosome"/>
</dbReference>
<accession>A0ABM7LQZ8</accession>
<dbReference type="SUPFAM" id="SSF52540">
    <property type="entry name" value="P-loop containing nucleoside triphosphate hydrolases"/>
    <property type="match status" value="1"/>
</dbReference>
<evidence type="ECO:0000313" key="1">
    <source>
        <dbReference type="EMBL" id="BCJ41688.1"/>
    </source>
</evidence>
<name>A0ABM7LQZ8_9ACTN</name>
<keyword evidence="2" id="KW-1185">Reference proteome</keyword>
<dbReference type="Gene3D" id="3.40.50.300">
    <property type="entry name" value="P-loop containing nucleotide triphosphate hydrolases"/>
    <property type="match status" value="1"/>
</dbReference>
<dbReference type="Pfam" id="PF21448">
    <property type="entry name" value="DNMK"/>
    <property type="match status" value="1"/>
</dbReference>
<sequence>MSTPLIGLVGRKRVGKDTIASRLVEKHGFRRFAFADLLREAALGLDPIVVPAEPAWLSYRLSEVVTRDGWEVAKELPEVRRTLQNYGVAIRQVDPDFWVRPVMSAVAARDSPAVITDVRFPNEADAVEAAGGVLVRVIRPGLDESDTHESEVALGDRTTAFTIANVSSIEHMFEKCDRLFEALITT</sequence>
<evidence type="ECO:0008006" key="3">
    <source>
        <dbReference type="Google" id="ProtNLM"/>
    </source>
</evidence>
<reference evidence="1 2" key="1">
    <citation type="submission" date="2020-08" db="EMBL/GenBank/DDBJ databases">
        <title>Whole genome shotgun sequence of Actinoplanes ianthinogenes NBRC 13996.</title>
        <authorList>
            <person name="Komaki H."/>
            <person name="Tamura T."/>
        </authorList>
    </citation>
    <scope>NUCLEOTIDE SEQUENCE [LARGE SCALE GENOMIC DNA]</scope>
    <source>
        <strain evidence="1 2">NBRC 13996</strain>
    </source>
</reference>
<gene>
    <name evidence="1" type="ORF">Aiant_23450</name>
</gene>
<proteinExistence type="predicted"/>
<dbReference type="EMBL" id="AP023356">
    <property type="protein sequence ID" value="BCJ41688.1"/>
    <property type="molecule type" value="Genomic_DNA"/>
</dbReference>
<dbReference type="RefSeq" id="WP_189333204.1">
    <property type="nucleotide sequence ID" value="NZ_AP023356.1"/>
</dbReference>
<protein>
    <recommendedName>
        <fullName evidence="3">Deoxynucleoside monophosphate kinase</fullName>
    </recommendedName>
</protein>